<dbReference type="InterPro" id="IPR007055">
    <property type="entry name" value="BON_dom"/>
</dbReference>
<accession>A0A7K1UT06</accession>
<proteinExistence type="predicted"/>
<evidence type="ECO:0000259" key="1">
    <source>
        <dbReference type="PROSITE" id="PS50914"/>
    </source>
</evidence>
<dbReference type="EMBL" id="WRPP01000001">
    <property type="protein sequence ID" value="MVU77279.1"/>
    <property type="molecule type" value="Genomic_DNA"/>
</dbReference>
<dbReference type="Pfam" id="PF04972">
    <property type="entry name" value="BON"/>
    <property type="match status" value="1"/>
</dbReference>
<protein>
    <submittedName>
        <fullName evidence="2">BON domain-containing protein</fullName>
    </submittedName>
</protein>
<evidence type="ECO:0000313" key="2">
    <source>
        <dbReference type="EMBL" id="MVU77279.1"/>
    </source>
</evidence>
<dbReference type="Proteomes" id="UP000466794">
    <property type="component" value="Unassembled WGS sequence"/>
</dbReference>
<keyword evidence="3" id="KW-1185">Reference proteome</keyword>
<evidence type="ECO:0000313" key="3">
    <source>
        <dbReference type="Proteomes" id="UP000466794"/>
    </source>
</evidence>
<sequence>MNNSAEYVIARLRRILHEDARTAELGIEVRVEGLVVSLSGRVSSDEARDHIEEVVRESLPGFAVHNEVQVLPPTPPRVVEALGE</sequence>
<organism evidence="2 3">
    <name type="scientific">Nocardia terrae</name>
    <dbReference type="NCBI Taxonomy" id="2675851"/>
    <lineage>
        <taxon>Bacteria</taxon>
        <taxon>Bacillati</taxon>
        <taxon>Actinomycetota</taxon>
        <taxon>Actinomycetes</taxon>
        <taxon>Mycobacteriales</taxon>
        <taxon>Nocardiaceae</taxon>
        <taxon>Nocardia</taxon>
    </lineage>
</organism>
<dbReference type="AlphaFoldDB" id="A0A7K1UT06"/>
<reference evidence="2 3" key="1">
    <citation type="submission" date="2019-12" db="EMBL/GenBank/DDBJ databases">
        <title>Nocardia sp. nov. ET3-3 isolated from soil.</title>
        <authorList>
            <person name="Kanchanasin P."/>
            <person name="Tanasupawat S."/>
            <person name="Yuki M."/>
            <person name="Kudo T."/>
        </authorList>
    </citation>
    <scope>NUCLEOTIDE SEQUENCE [LARGE SCALE GENOMIC DNA]</scope>
    <source>
        <strain evidence="2 3">ET3-3</strain>
    </source>
</reference>
<dbReference type="Gene3D" id="3.30.1340.30">
    <property type="match status" value="1"/>
</dbReference>
<dbReference type="RefSeq" id="WP_157386644.1">
    <property type="nucleotide sequence ID" value="NZ_WRPP01000001.1"/>
</dbReference>
<gene>
    <name evidence="2" type="ORF">GPX89_08475</name>
</gene>
<comment type="caution">
    <text evidence="2">The sequence shown here is derived from an EMBL/GenBank/DDBJ whole genome shotgun (WGS) entry which is preliminary data.</text>
</comment>
<feature type="domain" description="BON" evidence="1">
    <location>
        <begin position="4"/>
        <end position="72"/>
    </location>
</feature>
<name>A0A7K1UT06_9NOCA</name>
<dbReference type="PROSITE" id="PS50914">
    <property type="entry name" value="BON"/>
    <property type="match status" value="1"/>
</dbReference>